<dbReference type="InterPro" id="IPR010279">
    <property type="entry name" value="YqjD/ElaB"/>
</dbReference>
<evidence type="ECO:0000256" key="1">
    <source>
        <dbReference type="ARBA" id="ARBA00004377"/>
    </source>
</evidence>
<comment type="similarity">
    <text evidence="2">Belongs to the ElaB/YgaM/YqjD family.</text>
</comment>
<keyword evidence="7" id="KW-0472">Membrane</keyword>
<organism evidence="10 11">
    <name type="scientific">Noviherbaspirillum sedimenti</name>
    <dbReference type="NCBI Taxonomy" id="2320865"/>
    <lineage>
        <taxon>Bacteria</taxon>
        <taxon>Pseudomonadati</taxon>
        <taxon>Pseudomonadota</taxon>
        <taxon>Betaproteobacteria</taxon>
        <taxon>Burkholderiales</taxon>
        <taxon>Oxalobacteraceae</taxon>
        <taxon>Noviherbaspirillum</taxon>
    </lineage>
</organism>
<evidence type="ECO:0000256" key="3">
    <source>
        <dbReference type="ARBA" id="ARBA00022475"/>
    </source>
</evidence>
<proteinExistence type="inferred from homology"/>
<evidence type="ECO:0000259" key="9">
    <source>
        <dbReference type="Pfam" id="PF19029"/>
    </source>
</evidence>
<gene>
    <name evidence="10" type="ORF">D3878_14870</name>
</gene>
<evidence type="ECO:0000256" key="2">
    <source>
        <dbReference type="ARBA" id="ARBA00010423"/>
    </source>
</evidence>
<dbReference type="Proteomes" id="UP000266327">
    <property type="component" value="Unassembled WGS sequence"/>
</dbReference>
<reference evidence="11" key="1">
    <citation type="submission" date="2018-09" db="EMBL/GenBank/DDBJ databases">
        <authorList>
            <person name="Zhu H."/>
        </authorList>
    </citation>
    <scope>NUCLEOTIDE SEQUENCE [LARGE SCALE GENOMIC DNA]</scope>
    <source>
        <strain evidence="11">K1S02-23</strain>
    </source>
</reference>
<evidence type="ECO:0000256" key="7">
    <source>
        <dbReference type="ARBA" id="ARBA00023136"/>
    </source>
</evidence>
<comment type="caution">
    <text evidence="10">The sequence shown here is derived from an EMBL/GenBank/DDBJ whole genome shotgun (WGS) entry which is preliminary data.</text>
</comment>
<dbReference type="GO" id="GO:0043022">
    <property type="term" value="F:ribosome binding"/>
    <property type="evidence" value="ECO:0007669"/>
    <property type="project" value="InterPro"/>
</dbReference>
<keyword evidence="5" id="KW-0812">Transmembrane</keyword>
<keyword evidence="6" id="KW-1133">Transmembrane helix</keyword>
<sequence>MPMTASSYKTVRNDMKTLVRDAQQLFREASVATGERADELRSKGQELLDSAAQRAQELQTVAVETGKELASTTDDFVKENPWKAVAISAGVGVLLGMLIGRK</sequence>
<keyword evidence="3" id="KW-1003">Cell membrane</keyword>
<evidence type="ECO:0000313" key="11">
    <source>
        <dbReference type="Proteomes" id="UP000266327"/>
    </source>
</evidence>
<dbReference type="GO" id="GO:0005886">
    <property type="term" value="C:plasma membrane"/>
    <property type="evidence" value="ECO:0007669"/>
    <property type="project" value="UniProtKB-SubCell"/>
</dbReference>
<dbReference type="AlphaFoldDB" id="A0A3A3G9U5"/>
<name>A0A3A3G9U5_9BURK</name>
<dbReference type="OrthoDB" id="9181874at2"/>
<dbReference type="InterPro" id="IPR043605">
    <property type="entry name" value="DUF883_C"/>
</dbReference>
<dbReference type="EMBL" id="QYUQ01000002">
    <property type="protein sequence ID" value="RJG04445.1"/>
    <property type="molecule type" value="Genomic_DNA"/>
</dbReference>
<evidence type="ECO:0000256" key="5">
    <source>
        <dbReference type="ARBA" id="ARBA00022692"/>
    </source>
</evidence>
<dbReference type="InterPro" id="IPR043604">
    <property type="entry name" value="DUF883_N"/>
</dbReference>
<feature type="domain" description="DUF883" evidence="8">
    <location>
        <begin position="11"/>
        <end position="59"/>
    </location>
</feature>
<evidence type="ECO:0000256" key="6">
    <source>
        <dbReference type="ARBA" id="ARBA00022989"/>
    </source>
</evidence>
<dbReference type="Pfam" id="PF05957">
    <property type="entry name" value="DUF883"/>
    <property type="match status" value="1"/>
</dbReference>
<dbReference type="PANTHER" id="PTHR35893:SF3">
    <property type="entry name" value="INNER MEMBRANE PROTEIN"/>
    <property type="match status" value="1"/>
</dbReference>
<dbReference type="Pfam" id="PF19029">
    <property type="entry name" value="DUF883_C"/>
    <property type="match status" value="1"/>
</dbReference>
<keyword evidence="11" id="KW-1185">Reference proteome</keyword>
<comment type="subcellular location">
    <subcellularLocation>
        <location evidence="1">Cell inner membrane</location>
        <topology evidence="1">Single-pass membrane protein</topology>
    </subcellularLocation>
</comment>
<evidence type="ECO:0000256" key="4">
    <source>
        <dbReference type="ARBA" id="ARBA00022519"/>
    </source>
</evidence>
<protein>
    <submittedName>
        <fullName evidence="10">DUF883 domain-containing protein</fullName>
    </submittedName>
</protein>
<dbReference type="PANTHER" id="PTHR35893">
    <property type="entry name" value="INNER MEMBRANE PROTEIN-RELATED"/>
    <property type="match status" value="1"/>
</dbReference>
<keyword evidence="4" id="KW-0997">Cell inner membrane</keyword>
<evidence type="ECO:0000259" key="8">
    <source>
        <dbReference type="Pfam" id="PF05957"/>
    </source>
</evidence>
<evidence type="ECO:0000313" key="10">
    <source>
        <dbReference type="EMBL" id="RJG04445.1"/>
    </source>
</evidence>
<feature type="domain" description="DUF883" evidence="9">
    <location>
        <begin position="73"/>
        <end position="102"/>
    </location>
</feature>
<accession>A0A3A3G9U5</accession>